<accession>A0ABY2Y9R2</accession>
<evidence type="ECO:0000313" key="3">
    <source>
        <dbReference type="Proteomes" id="UP000312784"/>
    </source>
</evidence>
<keyword evidence="3" id="KW-1185">Reference proteome</keyword>
<organism evidence="2 3">
    <name type="scientific">Ochrobactrum teleogrylli</name>
    <dbReference type="NCBI Taxonomy" id="2479765"/>
    <lineage>
        <taxon>Bacteria</taxon>
        <taxon>Pseudomonadati</taxon>
        <taxon>Pseudomonadota</taxon>
        <taxon>Alphaproteobacteria</taxon>
        <taxon>Hyphomicrobiales</taxon>
        <taxon>Brucellaceae</taxon>
        <taxon>Brucella/Ochrobactrum group</taxon>
        <taxon>Ochrobactrum</taxon>
    </lineage>
</organism>
<proteinExistence type="predicted"/>
<sequence>MPSGPVPVDVQDDTRSASKATLPESSRPVVRCAEGTNFNSPLQLDFPDQFGEPDVSEPTWLREIGSPVWVEPITKVISPTVPCQSPIKA</sequence>
<gene>
    <name evidence="2" type="ORF">FIC94_04415</name>
</gene>
<evidence type="ECO:0000256" key="1">
    <source>
        <dbReference type="SAM" id="MobiDB-lite"/>
    </source>
</evidence>
<dbReference type="EMBL" id="VEWL01000002">
    <property type="protein sequence ID" value="TNV17443.1"/>
    <property type="molecule type" value="Genomic_DNA"/>
</dbReference>
<protein>
    <submittedName>
        <fullName evidence="2">Uncharacterized protein</fullName>
    </submittedName>
</protein>
<name>A0ABY2Y9R2_9HYPH</name>
<comment type="caution">
    <text evidence="2">The sequence shown here is derived from an EMBL/GenBank/DDBJ whole genome shotgun (WGS) entry which is preliminary data.</text>
</comment>
<feature type="region of interest" description="Disordered" evidence="1">
    <location>
        <begin position="1"/>
        <end position="27"/>
    </location>
</feature>
<reference evidence="2 3" key="1">
    <citation type="submission" date="2019-06" db="EMBL/GenBank/DDBJ databases">
        <title>Ochrobactrum cricket sp.nov., isolated from the insect Teleogryllus occipitalis living in deserted cropland.</title>
        <authorList>
            <person name="Hu M."/>
        </authorList>
    </citation>
    <scope>NUCLEOTIDE SEQUENCE [LARGE SCALE GENOMIC DNA]</scope>
    <source>
        <strain evidence="2 3">LCB8</strain>
    </source>
</reference>
<dbReference type="Proteomes" id="UP000312784">
    <property type="component" value="Unassembled WGS sequence"/>
</dbReference>
<evidence type="ECO:0000313" key="2">
    <source>
        <dbReference type="EMBL" id="TNV17443.1"/>
    </source>
</evidence>